<keyword evidence="2 9" id="KW-0812">Transmembrane</keyword>
<evidence type="ECO:0000313" key="12">
    <source>
        <dbReference type="EMBL" id="KAK9963061.1"/>
    </source>
</evidence>
<keyword evidence="6" id="KW-0675">Receptor</keyword>
<keyword evidence="7" id="KW-0325">Glycoprotein</keyword>
<dbReference type="CDD" id="cd00063">
    <property type="entry name" value="FN3"/>
    <property type="match status" value="1"/>
</dbReference>
<dbReference type="PANTHER" id="PTHR23037:SF42">
    <property type="entry name" value="CYTOKINE RECEPTOR COMMON SUBUNIT GAMMA ISOFORM X1-RELATED"/>
    <property type="match status" value="1"/>
</dbReference>
<dbReference type="SUPFAM" id="SSF49265">
    <property type="entry name" value="Fibronectin type III"/>
    <property type="match status" value="2"/>
</dbReference>
<reference evidence="12 13" key="1">
    <citation type="submission" date="2024-05" db="EMBL/GenBank/DDBJ databases">
        <title>A high-quality chromosomal-level genome assembly of Topmouth culter (Culter alburnus).</title>
        <authorList>
            <person name="Zhao H."/>
        </authorList>
    </citation>
    <scope>NUCLEOTIDE SEQUENCE [LARGE SCALE GENOMIC DNA]</scope>
    <source>
        <strain evidence="12">CATC2023</strain>
        <tissue evidence="12">Muscle</tissue>
    </source>
</reference>
<dbReference type="GO" id="GO:0016064">
    <property type="term" value="P:immunoglobulin mediated immune response"/>
    <property type="evidence" value="ECO:0007669"/>
    <property type="project" value="TreeGrafter"/>
</dbReference>
<evidence type="ECO:0000256" key="10">
    <source>
        <dbReference type="SAM" id="SignalP"/>
    </source>
</evidence>
<dbReference type="InterPro" id="IPR013783">
    <property type="entry name" value="Ig-like_fold"/>
</dbReference>
<evidence type="ECO:0000256" key="3">
    <source>
        <dbReference type="ARBA" id="ARBA00022729"/>
    </source>
</evidence>
<proteinExistence type="predicted"/>
<evidence type="ECO:0000256" key="8">
    <source>
        <dbReference type="SAM" id="MobiDB-lite"/>
    </source>
</evidence>
<dbReference type="GO" id="GO:0004896">
    <property type="term" value="F:cytokine receptor activity"/>
    <property type="evidence" value="ECO:0007669"/>
    <property type="project" value="InterPro"/>
</dbReference>
<keyword evidence="13" id="KW-1185">Reference proteome</keyword>
<comment type="caution">
    <text evidence="12">The sequence shown here is derived from an EMBL/GenBank/DDBJ whole genome shotgun (WGS) entry which is preliminary data.</text>
</comment>
<evidence type="ECO:0000256" key="1">
    <source>
        <dbReference type="ARBA" id="ARBA00004479"/>
    </source>
</evidence>
<organism evidence="12 13">
    <name type="scientific">Culter alburnus</name>
    <name type="common">Topmouth culter</name>
    <dbReference type="NCBI Taxonomy" id="194366"/>
    <lineage>
        <taxon>Eukaryota</taxon>
        <taxon>Metazoa</taxon>
        <taxon>Chordata</taxon>
        <taxon>Craniata</taxon>
        <taxon>Vertebrata</taxon>
        <taxon>Euteleostomi</taxon>
        <taxon>Actinopterygii</taxon>
        <taxon>Neopterygii</taxon>
        <taxon>Teleostei</taxon>
        <taxon>Ostariophysi</taxon>
        <taxon>Cypriniformes</taxon>
        <taxon>Xenocyprididae</taxon>
        <taxon>Xenocypridinae</taxon>
        <taxon>Culter</taxon>
    </lineage>
</organism>
<evidence type="ECO:0000256" key="7">
    <source>
        <dbReference type="ARBA" id="ARBA00023180"/>
    </source>
</evidence>
<dbReference type="InterPro" id="IPR003961">
    <property type="entry name" value="FN3_dom"/>
</dbReference>
<protein>
    <recommendedName>
        <fullName evidence="11">Fibronectin type-III domain-containing protein</fullName>
    </recommendedName>
</protein>
<feature type="chain" id="PRO_5043632193" description="Fibronectin type-III domain-containing protein" evidence="10">
    <location>
        <begin position="28"/>
        <end position="339"/>
    </location>
</feature>
<dbReference type="InterPro" id="IPR036116">
    <property type="entry name" value="FN3_sf"/>
</dbReference>
<feature type="region of interest" description="Disordered" evidence="8">
    <location>
        <begin position="296"/>
        <end position="339"/>
    </location>
</feature>
<keyword evidence="3 10" id="KW-0732">Signal</keyword>
<feature type="signal peptide" evidence="10">
    <location>
        <begin position="1"/>
        <end position="27"/>
    </location>
</feature>
<evidence type="ECO:0000256" key="2">
    <source>
        <dbReference type="ARBA" id="ARBA00022692"/>
    </source>
</evidence>
<feature type="compositionally biased region" description="Acidic residues" evidence="8">
    <location>
        <begin position="328"/>
        <end position="339"/>
    </location>
</feature>
<evidence type="ECO:0000313" key="13">
    <source>
        <dbReference type="Proteomes" id="UP001479290"/>
    </source>
</evidence>
<accession>A0AAW1ZNE3</accession>
<evidence type="ECO:0000256" key="5">
    <source>
        <dbReference type="ARBA" id="ARBA00023136"/>
    </source>
</evidence>
<dbReference type="Proteomes" id="UP001479290">
    <property type="component" value="Unassembled WGS sequence"/>
</dbReference>
<dbReference type="EMBL" id="JAWDJR010000014">
    <property type="protein sequence ID" value="KAK9963061.1"/>
    <property type="molecule type" value="Genomic_DNA"/>
</dbReference>
<evidence type="ECO:0000256" key="6">
    <source>
        <dbReference type="ARBA" id="ARBA00023170"/>
    </source>
</evidence>
<dbReference type="PROSITE" id="PS01355">
    <property type="entry name" value="HEMATOPO_REC_S_F1"/>
    <property type="match status" value="1"/>
</dbReference>
<gene>
    <name evidence="12" type="ORF">ABG768_006283</name>
</gene>
<dbReference type="GO" id="GO:0009897">
    <property type="term" value="C:external side of plasma membrane"/>
    <property type="evidence" value="ECO:0007669"/>
    <property type="project" value="TreeGrafter"/>
</dbReference>
<dbReference type="PROSITE" id="PS50853">
    <property type="entry name" value="FN3"/>
    <property type="match status" value="1"/>
</dbReference>
<feature type="transmembrane region" description="Helical" evidence="9">
    <location>
        <begin position="223"/>
        <end position="245"/>
    </location>
</feature>
<evidence type="ECO:0000256" key="4">
    <source>
        <dbReference type="ARBA" id="ARBA00022989"/>
    </source>
</evidence>
<feature type="domain" description="Fibronectin type-III" evidence="11">
    <location>
        <begin position="122"/>
        <end position="217"/>
    </location>
</feature>
<dbReference type="Pfam" id="PF21604">
    <property type="entry name" value="CRLF2_D1"/>
    <property type="match status" value="1"/>
</dbReference>
<sequence>MTYIHTPRLYFGLLFLILPFQPCFSAAAPNVECKIINLEYVECIWNPNTSTMNYTFSSKFANDDSHDCREYISEHNYTVGCRIPLKNPSQSFSEFHTFVSTEGNHTFKKNFDSLQRRVQLNAPYNLSVKWIEHNSTLLLQWNSTTPKNNCVVYNLRNQKDATQLSTNVTEVKSYSLTQVSRNKHYVFQVRSTVAGVCGSSDLWSDWSPPVEWGSAEDISRQGWWQWLYGILSVLVLFCLVLLLCYCERKGIILLPVVPDPSKNLQDLFHKHDGNVESWVHISRELKDAFEPDYTEPSCDVCEVTPSSEADPTPVASPAPQTDKCDEPSTAEEPAEEQSS</sequence>
<dbReference type="AlphaFoldDB" id="A0AAW1ZNE3"/>
<name>A0AAW1ZNE3_CULAL</name>
<dbReference type="PANTHER" id="PTHR23037">
    <property type="entry name" value="CYTOKINE RECEPTOR"/>
    <property type="match status" value="1"/>
</dbReference>
<dbReference type="InterPro" id="IPR003531">
    <property type="entry name" value="Hempt_rcpt_S_F1_CS"/>
</dbReference>
<evidence type="ECO:0000256" key="9">
    <source>
        <dbReference type="SAM" id="Phobius"/>
    </source>
</evidence>
<dbReference type="InterPro" id="IPR048651">
    <property type="entry name" value="CRLF2-like_D1"/>
</dbReference>
<evidence type="ECO:0000259" key="11">
    <source>
        <dbReference type="PROSITE" id="PS50853"/>
    </source>
</evidence>
<dbReference type="Gene3D" id="2.60.40.10">
    <property type="entry name" value="Immunoglobulins"/>
    <property type="match status" value="2"/>
</dbReference>
<keyword evidence="5 9" id="KW-0472">Membrane</keyword>
<comment type="subcellular location">
    <subcellularLocation>
        <location evidence="1">Membrane</location>
        <topology evidence="1">Single-pass type I membrane protein</topology>
    </subcellularLocation>
</comment>
<keyword evidence="4 9" id="KW-1133">Transmembrane helix</keyword>